<dbReference type="Proteomes" id="UP000293865">
    <property type="component" value="Unassembled WGS sequence"/>
</dbReference>
<protein>
    <recommendedName>
        <fullName evidence="3">Glycosyltransferase</fullName>
    </recommendedName>
</protein>
<dbReference type="SUPFAM" id="SSF53448">
    <property type="entry name" value="Nucleotide-diphospho-sugar transferases"/>
    <property type="match status" value="1"/>
</dbReference>
<dbReference type="OrthoDB" id="5112672at2"/>
<organism evidence="1 2">
    <name type="scientific">Agromyces albus</name>
    <dbReference type="NCBI Taxonomy" id="205332"/>
    <lineage>
        <taxon>Bacteria</taxon>
        <taxon>Bacillati</taxon>
        <taxon>Actinomycetota</taxon>
        <taxon>Actinomycetes</taxon>
        <taxon>Micrococcales</taxon>
        <taxon>Microbacteriaceae</taxon>
        <taxon>Agromyces</taxon>
    </lineage>
</organism>
<keyword evidence="2" id="KW-1185">Reference proteome</keyword>
<proteinExistence type="predicted"/>
<dbReference type="InterPro" id="IPR029044">
    <property type="entry name" value="Nucleotide-diphossugar_trans"/>
</dbReference>
<dbReference type="AlphaFoldDB" id="A0A4Q2L6F1"/>
<evidence type="ECO:0000313" key="1">
    <source>
        <dbReference type="EMBL" id="RXZ72073.1"/>
    </source>
</evidence>
<reference evidence="1 2" key="1">
    <citation type="submission" date="2019-01" db="EMBL/GenBank/DDBJ databases">
        <title>Agromyces.</title>
        <authorList>
            <person name="Li J."/>
        </authorList>
    </citation>
    <scope>NUCLEOTIDE SEQUENCE [LARGE SCALE GENOMIC DNA]</scope>
    <source>
        <strain evidence="1 2">DSM 15934</strain>
    </source>
</reference>
<dbReference type="EMBL" id="SDPN01000007">
    <property type="protein sequence ID" value="RXZ72073.1"/>
    <property type="molecule type" value="Genomic_DNA"/>
</dbReference>
<dbReference type="Gene3D" id="3.90.550.10">
    <property type="entry name" value="Spore Coat Polysaccharide Biosynthesis Protein SpsA, Chain A"/>
    <property type="match status" value="1"/>
</dbReference>
<dbReference type="RefSeq" id="WP_129519893.1">
    <property type="nucleotide sequence ID" value="NZ_SDPN01000007.1"/>
</dbReference>
<accession>A0A4Q2L6F1</accession>
<evidence type="ECO:0000313" key="2">
    <source>
        <dbReference type="Proteomes" id="UP000293865"/>
    </source>
</evidence>
<comment type="caution">
    <text evidence="1">The sequence shown here is derived from an EMBL/GenBank/DDBJ whole genome shotgun (WGS) entry which is preliminary data.</text>
</comment>
<evidence type="ECO:0008006" key="3">
    <source>
        <dbReference type="Google" id="ProtNLM"/>
    </source>
</evidence>
<gene>
    <name evidence="1" type="ORF">ESP51_05495</name>
</gene>
<sequence length="268" mass="31086">MHLKHLLIDRAARFIRSRLASGRFRSRTPILRVGVTGTALPVLMCLWNRPTRLIPMLEMLDAQTTDAAVEVYLWNNNKADHAEYLSQLESYEPGGRIRSVSIVKTPFNLGSIARFYWARQLVARGVTGPVVVVDDDEDIPADFLEVCLREYRPRTAAAFWAWMVGESYWHRTFAEPGEAVNHVGPGGMVCDIEIFGDESFFRDLPLEYWFLDDLWFTHFAREHGYELRRLPVHLEFVLDETNSYRSFIDKKVEFLQYLRALEAADEPR</sequence>
<name>A0A4Q2L6F1_9MICO</name>